<dbReference type="KEGG" id="pgm:PGRAT_11380"/>
<feature type="signal peptide" evidence="5">
    <location>
        <begin position="1"/>
        <end position="25"/>
    </location>
</feature>
<dbReference type="PROSITE" id="PS51257">
    <property type="entry name" value="PROKAR_LIPOPROTEIN"/>
    <property type="match status" value="1"/>
</dbReference>
<dbReference type="OrthoDB" id="26763at2"/>
<feature type="chain" id="PRO_5039448710" evidence="5">
    <location>
        <begin position="26"/>
        <end position="347"/>
    </location>
</feature>
<evidence type="ECO:0000259" key="6">
    <source>
        <dbReference type="PROSITE" id="PS50983"/>
    </source>
</evidence>
<evidence type="ECO:0000313" key="7">
    <source>
        <dbReference type="EMBL" id="AIQ68150.1"/>
    </source>
</evidence>
<keyword evidence="3" id="KW-0813">Transport</keyword>
<dbReference type="GO" id="GO:0030288">
    <property type="term" value="C:outer membrane-bounded periplasmic space"/>
    <property type="evidence" value="ECO:0007669"/>
    <property type="project" value="TreeGrafter"/>
</dbReference>
<proteinExistence type="inferred from homology"/>
<dbReference type="Pfam" id="PF01497">
    <property type="entry name" value="Peripla_BP_2"/>
    <property type="match status" value="1"/>
</dbReference>
<gene>
    <name evidence="7" type="ORF">PGRAT_11380</name>
</gene>
<accession>A0A089M6Z6</accession>
<dbReference type="HOGENOM" id="CLU_038034_0_1_9"/>
<feature type="domain" description="Fe/B12 periplasmic-binding" evidence="6">
    <location>
        <begin position="88"/>
        <end position="347"/>
    </location>
</feature>
<dbReference type="PANTHER" id="PTHR30532:SF10">
    <property type="entry name" value="IRON-UPTAKE SYSTEM-BINDING PROTEIN"/>
    <property type="match status" value="1"/>
</dbReference>
<reference evidence="7 8" key="1">
    <citation type="submission" date="2014-08" db="EMBL/GenBank/DDBJ databases">
        <title>Comparative genomics of the Paenibacillus odorifer group.</title>
        <authorList>
            <person name="den Bakker H.C."/>
            <person name="Tsai Y.-C."/>
            <person name="Martin N."/>
            <person name="Korlach J."/>
            <person name="Wiedmann M."/>
        </authorList>
    </citation>
    <scope>NUCLEOTIDE SEQUENCE [LARGE SCALE GENOMIC DNA]</scope>
    <source>
        <strain evidence="7 8">DSM 15220</strain>
    </source>
</reference>
<dbReference type="GO" id="GO:1901678">
    <property type="term" value="P:iron coordination entity transport"/>
    <property type="evidence" value="ECO:0007669"/>
    <property type="project" value="UniProtKB-ARBA"/>
</dbReference>
<dbReference type="InterPro" id="IPR051313">
    <property type="entry name" value="Bact_iron-sidero_bind"/>
</dbReference>
<evidence type="ECO:0000256" key="2">
    <source>
        <dbReference type="ARBA" id="ARBA00008814"/>
    </source>
</evidence>
<comment type="similarity">
    <text evidence="2">Belongs to the bacterial solute-binding protein 8 family.</text>
</comment>
<name>A0A089M6Z6_9BACL</name>
<dbReference type="STRING" id="189425.PGRAT_11380"/>
<dbReference type="Proteomes" id="UP000029500">
    <property type="component" value="Chromosome"/>
</dbReference>
<keyword evidence="8" id="KW-1185">Reference proteome</keyword>
<dbReference type="InterPro" id="IPR002491">
    <property type="entry name" value="ABC_transptr_periplasmic_BD"/>
</dbReference>
<sequence length="347" mass="36853">MKKMKRSFWIAGLVVLFVLALTACGGNGSNNQTGNSAAAGGSAANAAPSATAEVTLEPSSSPAAAESATRTIEYMGEQYTVPANAERIVITGAMEAMEDALVLDVHPVGAITFGGAFPERFAAITDKAESIGEKTEPNFETILKLKPDVILGTTKFKPEVVEQLKKIAPLIQVSHIASNWEANLNLLAELTGKQDKAQAAIAEYQADLGKAKALLGDKLKDKKVVALRIRAGQVFIFPAAVFVNPILYNDLGLAVPAEVEAAKAQEAISVEQLAAMNPDILFLQFAADENAEAATALEDLQNNPIIRKINAMKNDKTFVNVIDPLAEGGPAWSRVQFLKAAVEQLNK</sequence>
<evidence type="ECO:0000256" key="3">
    <source>
        <dbReference type="ARBA" id="ARBA00022448"/>
    </source>
</evidence>
<dbReference type="SUPFAM" id="SSF53807">
    <property type="entry name" value="Helical backbone' metal receptor"/>
    <property type="match status" value="1"/>
</dbReference>
<keyword evidence="4 5" id="KW-0732">Signal</keyword>
<dbReference type="PANTHER" id="PTHR30532">
    <property type="entry name" value="IRON III DICITRATE-BINDING PERIPLASMIC PROTEIN"/>
    <property type="match status" value="1"/>
</dbReference>
<evidence type="ECO:0000313" key="8">
    <source>
        <dbReference type="Proteomes" id="UP000029500"/>
    </source>
</evidence>
<protein>
    <submittedName>
        <fullName evidence="7">Iron-uptake system-binding protein</fullName>
    </submittedName>
</protein>
<organism evidence="7 8">
    <name type="scientific">Paenibacillus graminis</name>
    <dbReference type="NCBI Taxonomy" id="189425"/>
    <lineage>
        <taxon>Bacteria</taxon>
        <taxon>Bacillati</taxon>
        <taxon>Bacillota</taxon>
        <taxon>Bacilli</taxon>
        <taxon>Bacillales</taxon>
        <taxon>Paenibacillaceae</taxon>
        <taxon>Paenibacillus</taxon>
    </lineage>
</organism>
<evidence type="ECO:0000256" key="1">
    <source>
        <dbReference type="ARBA" id="ARBA00004196"/>
    </source>
</evidence>
<evidence type="ECO:0000256" key="4">
    <source>
        <dbReference type="ARBA" id="ARBA00022729"/>
    </source>
</evidence>
<dbReference type="EMBL" id="CP009287">
    <property type="protein sequence ID" value="AIQ68150.1"/>
    <property type="molecule type" value="Genomic_DNA"/>
</dbReference>
<evidence type="ECO:0000256" key="5">
    <source>
        <dbReference type="SAM" id="SignalP"/>
    </source>
</evidence>
<dbReference type="AlphaFoldDB" id="A0A089M6Z6"/>
<dbReference type="Gene3D" id="3.40.50.1980">
    <property type="entry name" value="Nitrogenase molybdenum iron protein domain"/>
    <property type="match status" value="2"/>
</dbReference>
<comment type="subcellular location">
    <subcellularLocation>
        <location evidence="1">Cell envelope</location>
    </subcellularLocation>
</comment>
<dbReference type="PROSITE" id="PS50983">
    <property type="entry name" value="FE_B12_PBP"/>
    <property type="match status" value="1"/>
</dbReference>
<dbReference type="eggNOG" id="COG0614">
    <property type="taxonomic scope" value="Bacteria"/>
</dbReference>